<dbReference type="EMBL" id="QGKW02000717">
    <property type="protein sequence ID" value="KAF2596863.1"/>
    <property type="molecule type" value="Genomic_DNA"/>
</dbReference>
<organism evidence="2 3">
    <name type="scientific">Brassica cretica</name>
    <name type="common">Mustard</name>
    <dbReference type="NCBI Taxonomy" id="69181"/>
    <lineage>
        <taxon>Eukaryota</taxon>
        <taxon>Viridiplantae</taxon>
        <taxon>Streptophyta</taxon>
        <taxon>Embryophyta</taxon>
        <taxon>Tracheophyta</taxon>
        <taxon>Spermatophyta</taxon>
        <taxon>Magnoliopsida</taxon>
        <taxon>eudicotyledons</taxon>
        <taxon>Gunneridae</taxon>
        <taxon>Pentapetalae</taxon>
        <taxon>rosids</taxon>
        <taxon>malvids</taxon>
        <taxon>Brassicales</taxon>
        <taxon>Brassicaceae</taxon>
        <taxon>Brassiceae</taxon>
        <taxon>Brassica</taxon>
    </lineage>
</organism>
<keyword evidence="1" id="KW-0812">Transmembrane</keyword>
<protein>
    <submittedName>
        <fullName evidence="2">Uncharacterized protein</fullName>
    </submittedName>
</protein>
<evidence type="ECO:0000256" key="1">
    <source>
        <dbReference type="SAM" id="Phobius"/>
    </source>
</evidence>
<evidence type="ECO:0000313" key="2">
    <source>
        <dbReference type="EMBL" id="KAF2596863.1"/>
    </source>
</evidence>
<proteinExistence type="predicted"/>
<feature type="transmembrane region" description="Helical" evidence="1">
    <location>
        <begin position="55"/>
        <end position="74"/>
    </location>
</feature>
<reference evidence="2" key="1">
    <citation type="submission" date="2019-12" db="EMBL/GenBank/DDBJ databases">
        <title>Genome sequencing and annotation of Brassica cretica.</title>
        <authorList>
            <person name="Studholme D.J."/>
            <person name="Sarris P.F."/>
        </authorList>
    </citation>
    <scope>NUCLEOTIDE SEQUENCE</scope>
    <source>
        <strain evidence="2">PFS-001/15</strain>
        <tissue evidence="2">Leaf</tissue>
    </source>
</reference>
<keyword evidence="1" id="KW-0472">Membrane</keyword>
<keyword evidence="1" id="KW-1133">Transmembrane helix</keyword>
<sequence length="143" mass="16417">MAETSSLDGSTRVAGHWSTSKGILIWVCVSRADLDQFTFFLFFCPKSSLSSCGNIPFFSIFMIILGNLTFIFSWELNRHSILGLDSIRIVSNGNYDRDETTNSSVEARKRKLRGFRDKASLINPIRHWASWFRFLQLAQWRVG</sequence>
<evidence type="ECO:0000313" key="3">
    <source>
        <dbReference type="Proteomes" id="UP000712281"/>
    </source>
</evidence>
<dbReference type="Proteomes" id="UP000712281">
    <property type="component" value="Unassembled WGS sequence"/>
</dbReference>
<name>A0A8S9KUA9_BRACR</name>
<dbReference type="AlphaFoldDB" id="A0A8S9KUA9"/>
<comment type="caution">
    <text evidence="2">The sequence shown here is derived from an EMBL/GenBank/DDBJ whole genome shotgun (WGS) entry which is preliminary data.</text>
</comment>
<gene>
    <name evidence="2" type="ORF">F2Q68_00010488</name>
</gene>
<accession>A0A8S9KUA9</accession>